<evidence type="ECO:0000313" key="1">
    <source>
        <dbReference type="EMBL" id="KPY78800.1"/>
    </source>
</evidence>
<protein>
    <recommendedName>
        <fullName evidence="3">Glycosyl transferase, group 1 protein</fullName>
    </recommendedName>
</protein>
<organism evidence="1 2">
    <name type="scientific">Pseudomonas syringae pv. spinaceae</name>
    <dbReference type="NCBI Taxonomy" id="264459"/>
    <lineage>
        <taxon>Bacteria</taxon>
        <taxon>Pseudomonadati</taxon>
        <taxon>Pseudomonadota</taxon>
        <taxon>Gammaproteobacteria</taxon>
        <taxon>Pseudomonadales</taxon>
        <taxon>Pseudomonadaceae</taxon>
        <taxon>Pseudomonas</taxon>
        <taxon>Pseudomonas syringae</taxon>
    </lineage>
</organism>
<evidence type="ECO:0000313" key="2">
    <source>
        <dbReference type="Proteomes" id="UP000050384"/>
    </source>
</evidence>
<proteinExistence type="predicted"/>
<dbReference type="Gene3D" id="3.40.50.2000">
    <property type="entry name" value="Glycogen Phosphorylase B"/>
    <property type="match status" value="1"/>
</dbReference>
<name>A0A0N8T124_PSESX</name>
<comment type="caution">
    <text evidence="1">The sequence shown here is derived from an EMBL/GenBank/DDBJ whole genome shotgun (WGS) entry which is preliminary data.</text>
</comment>
<reference evidence="1 2" key="1">
    <citation type="submission" date="2015-09" db="EMBL/GenBank/DDBJ databases">
        <title>Genome announcement of multiple Pseudomonas syringae strains.</title>
        <authorList>
            <person name="Thakur S."/>
            <person name="Wang P.W."/>
            <person name="Gong Y."/>
            <person name="Weir B.S."/>
            <person name="Guttman D.S."/>
        </authorList>
    </citation>
    <scope>NUCLEOTIDE SEQUENCE [LARGE SCALE GENOMIC DNA]</scope>
    <source>
        <strain evidence="1 2">ICMP16929</strain>
    </source>
</reference>
<accession>A0A0N8T124</accession>
<dbReference type="Proteomes" id="UP000050384">
    <property type="component" value="Unassembled WGS sequence"/>
</dbReference>
<dbReference type="Pfam" id="PF13692">
    <property type="entry name" value="Glyco_trans_1_4"/>
    <property type="match status" value="1"/>
</dbReference>
<sequence length="448" mass="49024">MCSSSASLNLAVNACDDSASKIQEPNGPEKGCRALALSTRYGQGLDARAVIFSLDKDVDMNLAEQPGQFAQVSAQSPVESPSQARPTLVCLSHLRWGFVYQRPQHVMSRLAKDYDVIFFEEPVLGGDEPPRLEASSPSAGIQVVVPHLPEGLDEQAMIEAQRQLLDERLAEALQGDLLLWYFTPMSLAFTDHLQAQVTVFDCMDDLSAFKGAPARLVGMERLLMNKADVVFTGGFSLWEVKQHQHGNAHPVPSSVDIGHFAQARNALADPADQAPIARPRLGFFGVIDERFDIELVDRVAAQRPGWQIILVGPVVKIDPQTLPRRSNIHYLGGRQYAELPAYLSGWDVALMPFALNASTRFISPTKTPEYLAGGCPVVSTPIRDVVNGYGQSGAVFIADTTDAFVSAIEGALRLKGTPEFLKRADAALDGMSWDNTCRFMKEQIECLR</sequence>
<gene>
    <name evidence="1" type="ORF">ALO94_04661</name>
</gene>
<evidence type="ECO:0008006" key="3">
    <source>
        <dbReference type="Google" id="ProtNLM"/>
    </source>
</evidence>
<dbReference type="AlphaFoldDB" id="A0A0N8T124"/>
<dbReference type="EMBL" id="LJRI01001031">
    <property type="protein sequence ID" value="KPY78800.1"/>
    <property type="molecule type" value="Genomic_DNA"/>
</dbReference>
<dbReference type="SUPFAM" id="SSF53756">
    <property type="entry name" value="UDP-Glycosyltransferase/glycogen phosphorylase"/>
    <property type="match status" value="1"/>
</dbReference>
<dbReference type="CDD" id="cd04950">
    <property type="entry name" value="GT4_TuaH-like"/>
    <property type="match status" value="1"/>
</dbReference>
<dbReference type="PATRIC" id="fig|264459.3.peg.7241"/>